<reference evidence="1 2" key="1">
    <citation type="submission" date="2018-02" db="EMBL/GenBank/DDBJ databases">
        <authorList>
            <person name="Machado R.A."/>
        </authorList>
    </citation>
    <scope>NUCLEOTIDE SEQUENCE [LARGE SCALE GENOMIC DNA]</scope>
    <source>
        <strain evidence="1 2">T327</strain>
    </source>
</reference>
<organism evidence="1 2">
    <name type="scientific">Photorhabdus tasmaniensis</name>
    <dbReference type="NCBI Taxonomy" id="1004159"/>
    <lineage>
        <taxon>Bacteria</taxon>
        <taxon>Pseudomonadati</taxon>
        <taxon>Pseudomonadota</taxon>
        <taxon>Gammaproteobacteria</taxon>
        <taxon>Enterobacterales</taxon>
        <taxon>Morganellaceae</taxon>
        <taxon>Photorhabdus</taxon>
    </lineage>
</organism>
<gene>
    <name evidence="1" type="ORF">C5471_22600</name>
</gene>
<name>A0ABX0GNA0_9GAMM</name>
<dbReference type="Proteomes" id="UP000697802">
    <property type="component" value="Unassembled WGS sequence"/>
</dbReference>
<dbReference type="RefSeq" id="WP_133812547.1">
    <property type="nucleotide sequence ID" value="NZ_CAWPIF010000094.1"/>
</dbReference>
<comment type="caution">
    <text evidence="1">The sequence shown here is derived from an EMBL/GenBank/DDBJ whole genome shotgun (WGS) entry which is preliminary data.</text>
</comment>
<evidence type="ECO:0000313" key="1">
    <source>
        <dbReference type="EMBL" id="NHB90331.1"/>
    </source>
</evidence>
<sequence>MKIITTSFETKCVSYFGIDLEVPTFVNYLAADADGTLFGYYFKPDVDLGFFNVYGENVELGVVEFDGDENWEDSLVNLIGLFE</sequence>
<evidence type="ECO:0000313" key="2">
    <source>
        <dbReference type="Proteomes" id="UP000697802"/>
    </source>
</evidence>
<evidence type="ECO:0008006" key="3">
    <source>
        <dbReference type="Google" id="ProtNLM"/>
    </source>
</evidence>
<keyword evidence="2" id="KW-1185">Reference proteome</keyword>
<proteinExistence type="predicted"/>
<accession>A0ABX0GNA0</accession>
<protein>
    <recommendedName>
        <fullName evidence="3">SMI1/KNR4 family protein</fullName>
    </recommendedName>
</protein>
<dbReference type="EMBL" id="PUJU01000094">
    <property type="protein sequence ID" value="NHB90331.1"/>
    <property type="molecule type" value="Genomic_DNA"/>
</dbReference>